<dbReference type="RefSeq" id="WP_335959484.1">
    <property type="nucleotide sequence ID" value="NZ_JAXBLX010000005.1"/>
</dbReference>
<evidence type="ECO:0000313" key="3">
    <source>
        <dbReference type="Proteomes" id="UP001589838"/>
    </source>
</evidence>
<dbReference type="InterPro" id="IPR010718">
    <property type="entry name" value="DUF1294"/>
</dbReference>
<evidence type="ECO:0000256" key="1">
    <source>
        <dbReference type="SAM" id="Phobius"/>
    </source>
</evidence>
<keyword evidence="1" id="KW-0812">Transmembrane</keyword>
<reference evidence="2 3" key="1">
    <citation type="submission" date="2024-09" db="EMBL/GenBank/DDBJ databases">
        <authorList>
            <person name="Sun Q."/>
            <person name="Mori K."/>
        </authorList>
    </citation>
    <scope>NUCLEOTIDE SEQUENCE [LARGE SCALE GENOMIC DNA]</scope>
    <source>
        <strain evidence="2 3">NCAIM B.02610</strain>
    </source>
</reference>
<keyword evidence="3" id="KW-1185">Reference proteome</keyword>
<organism evidence="2 3">
    <name type="scientific">Halalkalibacter kiskunsagensis</name>
    <dbReference type="NCBI Taxonomy" id="1548599"/>
    <lineage>
        <taxon>Bacteria</taxon>
        <taxon>Bacillati</taxon>
        <taxon>Bacillota</taxon>
        <taxon>Bacilli</taxon>
        <taxon>Bacillales</taxon>
        <taxon>Bacillaceae</taxon>
        <taxon>Halalkalibacter</taxon>
    </lineage>
</organism>
<keyword evidence="1" id="KW-1133">Transmembrane helix</keyword>
<sequence>MLIIILIICIIIINILAFIVMGVDKDRAKRRERRVPERSLFMFAVIGGSLGIYAGMKTFRHKTKHKSFTIGIPLIFIAQLTVVVFILLSS</sequence>
<comment type="caution">
    <text evidence="2">The sequence shown here is derived from an EMBL/GenBank/DDBJ whole genome shotgun (WGS) entry which is preliminary data.</text>
</comment>
<name>A0ABV6KCC7_9BACI</name>
<dbReference type="EMBL" id="JBHLUX010000005">
    <property type="protein sequence ID" value="MFC0469501.1"/>
    <property type="molecule type" value="Genomic_DNA"/>
</dbReference>
<proteinExistence type="predicted"/>
<protein>
    <submittedName>
        <fullName evidence="2">DUF1294 domain-containing protein</fullName>
    </submittedName>
</protein>
<dbReference type="Proteomes" id="UP001589838">
    <property type="component" value="Unassembled WGS sequence"/>
</dbReference>
<keyword evidence="1" id="KW-0472">Membrane</keyword>
<gene>
    <name evidence="2" type="ORF">ACFFHM_02830</name>
</gene>
<evidence type="ECO:0000313" key="2">
    <source>
        <dbReference type="EMBL" id="MFC0469501.1"/>
    </source>
</evidence>
<feature type="transmembrane region" description="Helical" evidence="1">
    <location>
        <begin position="68"/>
        <end position="88"/>
    </location>
</feature>
<feature type="transmembrane region" description="Helical" evidence="1">
    <location>
        <begin position="38"/>
        <end position="56"/>
    </location>
</feature>
<dbReference type="Pfam" id="PF06961">
    <property type="entry name" value="DUF1294"/>
    <property type="match status" value="1"/>
</dbReference>
<accession>A0ABV6KCC7</accession>